<organism evidence="2 3">
    <name type="scientific">Saitoella complicata (strain BCRC 22490 / CBS 7301 / JCM 7358 / NBRC 10748 / NRRL Y-17804)</name>
    <dbReference type="NCBI Taxonomy" id="698492"/>
    <lineage>
        <taxon>Eukaryota</taxon>
        <taxon>Fungi</taxon>
        <taxon>Dikarya</taxon>
        <taxon>Ascomycota</taxon>
        <taxon>Taphrinomycotina</taxon>
        <taxon>Taphrinomycotina incertae sedis</taxon>
        <taxon>Saitoella</taxon>
    </lineage>
</organism>
<comment type="caution">
    <text evidence="2">The sequence shown here is derived from an EMBL/GenBank/DDBJ whole genome shotgun (WGS) entry which is preliminary data.</text>
</comment>
<dbReference type="InterPro" id="IPR040144">
    <property type="entry name" value="RAP1GDS1"/>
</dbReference>
<feature type="region of interest" description="Disordered" evidence="1">
    <location>
        <begin position="100"/>
        <end position="120"/>
    </location>
</feature>
<dbReference type="EMBL" id="BACD03000068">
    <property type="protein sequence ID" value="GAO52410.1"/>
    <property type="molecule type" value="Genomic_DNA"/>
</dbReference>
<evidence type="ECO:0000256" key="1">
    <source>
        <dbReference type="SAM" id="MobiDB-lite"/>
    </source>
</evidence>
<reference evidence="2 3" key="2">
    <citation type="journal article" date="2014" name="J. Gen. Appl. Microbiol.">
        <title>The early diverging ascomycetous budding yeast Saitoella complicata has three histone deacetylases belonging to the Clr6, Hos2, and Rpd3 lineages.</title>
        <authorList>
            <person name="Nishida H."/>
            <person name="Matsumoto T."/>
            <person name="Kondo S."/>
            <person name="Hamamoto M."/>
            <person name="Yoshikawa H."/>
        </authorList>
    </citation>
    <scope>NUCLEOTIDE SEQUENCE [LARGE SCALE GENOMIC DNA]</scope>
    <source>
        <strain evidence="2 3">NRRL Y-17804</strain>
    </source>
</reference>
<gene>
    <name evidence="2" type="ORF">G7K_6488-t1</name>
</gene>
<evidence type="ECO:0000313" key="2">
    <source>
        <dbReference type="EMBL" id="GAO52410.1"/>
    </source>
</evidence>
<dbReference type="STRING" id="698492.A0A0E9NSL3"/>
<reference evidence="2 3" key="3">
    <citation type="journal article" date="2015" name="Genome Announc.">
        <title>Draft Genome Sequence of the Archiascomycetous Yeast Saitoella complicata.</title>
        <authorList>
            <person name="Yamauchi K."/>
            <person name="Kondo S."/>
            <person name="Hamamoto M."/>
            <person name="Takahashi Y."/>
            <person name="Ogura Y."/>
            <person name="Hayashi T."/>
            <person name="Nishida H."/>
        </authorList>
    </citation>
    <scope>NUCLEOTIDE SEQUENCE [LARGE SCALE GENOMIC DNA]</scope>
    <source>
        <strain evidence="2 3">NRRL Y-17804</strain>
    </source>
</reference>
<dbReference type="InterPro" id="IPR016024">
    <property type="entry name" value="ARM-type_fold"/>
</dbReference>
<dbReference type="Proteomes" id="UP000033140">
    <property type="component" value="Unassembled WGS sequence"/>
</dbReference>
<keyword evidence="3" id="KW-1185">Reference proteome</keyword>
<dbReference type="InterPro" id="IPR011989">
    <property type="entry name" value="ARM-like"/>
</dbReference>
<evidence type="ECO:0000313" key="3">
    <source>
        <dbReference type="Proteomes" id="UP000033140"/>
    </source>
</evidence>
<reference evidence="2 3" key="1">
    <citation type="journal article" date="2011" name="J. Gen. Appl. Microbiol.">
        <title>Draft genome sequencing of the enigmatic yeast Saitoella complicata.</title>
        <authorList>
            <person name="Nishida H."/>
            <person name="Hamamoto M."/>
            <person name="Sugiyama J."/>
        </authorList>
    </citation>
    <scope>NUCLEOTIDE SEQUENCE [LARGE SCALE GENOMIC DNA]</scope>
    <source>
        <strain evidence="2 3">NRRL Y-17804</strain>
    </source>
</reference>
<name>A0A0E9NSL3_SAICN</name>
<accession>A0A0E9NSL3</accession>
<sequence>MTLTHLFTKLTENPSPETEEALRLHSIKLLNRCFPPVPAAPAEPTESTQSVDAELKDLADALRTPKLRPVFTSTAAELLRSFLKQVLSVHISSAGTLLKLQFPSTTPTPPDDEAEPDDSDSLMMGPVLLQTLRVLGNACIDHDPTRLLLLQDDLLGRLLPLFAHPDLMVSTIAQIVFINLLTGYPAAQRAAVEAGAVTTLLEVIEREGDGGDCGSALRGLGLVLQTQEKEEEGGGQLITQLDKIVQVLLRHVCRDIDLYERTLTLDNLISALAHEPGKAAIDTREGLTSLLRALEDAATVSADAREVNFFPNADEELLGEQSDADDEEIDNEYDEDEGEWKRARKELDRVLGDVEFARDSVDDEILLTWLQGSSEELWITACVLLGNVATLEDVCVEFVHNAFHRHLVRIMGTAKEKEAVHFAAGFLRNLAIPPKNKDVIASVEGCWDVLRGLWEGEDVRLRIDGVGVCRMLVNMNLSNSSYLMLGPGLFDPLMNVIPTTEEKNGVRDDPHLEIERARTIAAVLRTLHFAHNPALLMPMTKHDRTASALACLVTQSTWPALQAEGFLALALLGKTNQQGRAQVREVLKSKVVGEVVHEVLGLSSEKGVRENARVCVVECTAEGEAEGDGRLKVLREMALVLDVPIGLAREMPVSTQSSYLEREQGDGHAPWR</sequence>
<proteinExistence type="predicted"/>
<dbReference type="Gene3D" id="1.25.10.10">
    <property type="entry name" value="Leucine-rich Repeat Variant"/>
    <property type="match status" value="2"/>
</dbReference>
<dbReference type="PANTHER" id="PTHR10957">
    <property type="entry name" value="RAP1 GTPASE-GDP DISSOCIATION STIMULATOR 1"/>
    <property type="match status" value="1"/>
</dbReference>
<dbReference type="GO" id="GO:0005085">
    <property type="term" value="F:guanyl-nucleotide exchange factor activity"/>
    <property type="evidence" value="ECO:0007669"/>
    <property type="project" value="InterPro"/>
</dbReference>
<evidence type="ECO:0008006" key="4">
    <source>
        <dbReference type="Google" id="ProtNLM"/>
    </source>
</evidence>
<dbReference type="AlphaFoldDB" id="A0A0E9NSL3"/>
<feature type="compositionally biased region" description="Acidic residues" evidence="1">
    <location>
        <begin position="110"/>
        <end position="120"/>
    </location>
</feature>
<dbReference type="SUPFAM" id="SSF48371">
    <property type="entry name" value="ARM repeat"/>
    <property type="match status" value="1"/>
</dbReference>
<protein>
    <recommendedName>
        <fullName evidence="4">ARM repeat-containing protein</fullName>
    </recommendedName>
</protein>
<dbReference type="OMA" id="FIIMESS"/>